<keyword evidence="3" id="KW-0472">Membrane</keyword>
<proteinExistence type="predicted"/>
<evidence type="ECO:0000259" key="4">
    <source>
        <dbReference type="Pfam" id="PF02931"/>
    </source>
</evidence>
<organism evidence="5 6">
    <name type="scientific">Monodon monoceros</name>
    <name type="common">Narwhal</name>
    <name type="synonym">Ceratodon monodon</name>
    <dbReference type="NCBI Taxonomy" id="40151"/>
    <lineage>
        <taxon>Eukaryota</taxon>
        <taxon>Metazoa</taxon>
        <taxon>Chordata</taxon>
        <taxon>Craniata</taxon>
        <taxon>Vertebrata</taxon>
        <taxon>Euteleostomi</taxon>
        <taxon>Mammalia</taxon>
        <taxon>Eutheria</taxon>
        <taxon>Laurasiatheria</taxon>
        <taxon>Artiodactyla</taxon>
        <taxon>Whippomorpha</taxon>
        <taxon>Cetacea</taxon>
        <taxon>Odontoceti</taxon>
        <taxon>Monodontidae</taxon>
        <taxon>Monodon</taxon>
    </lineage>
</organism>
<evidence type="ECO:0000256" key="3">
    <source>
        <dbReference type="ARBA" id="ARBA00023136"/>
    </source>
</evidence>
<comment type="caution">
    <text evidence="5">The sequence shown here is derived from an EMBL/GenBank/DDBJ whole genome shotgun (WGS) entry which is preliminary data.</text>
</comment>
<accession>A0A4U1EBV3</accession>
<dbReference type="GO" id="GO:0005230">
    <property type="term" value="F:extracellular ligand-gated monoatomic ion channel activity"/>
    <property type="evidence" value="ECO:0007669"/>
    <property type="project" value="InterPro"/>
</dbReference>
<comment type="subcellular location">
    <subcellularLocation>
        <location evidence="1">Membrane</location>
        <topology evidence="1">Multi-pass membrane protein</topology>
    </subcellularLocation>
</comment>
<dbReference type="InterPro" id="IPR006202">
    <property type="entry name" value="Neur_chan_lig-bd"/>
</dbReference>
<dbReference type="InterPro" id="IPR036734">
    <property type="entry name" value="Neur_chan_lig-bd_sf"/>
</dbReference>
<evidence type="ECO:0000313" key="6">
    <source>
        <dbReference type="Proteomes" id="UP000308365"/>
    </source>
</evidence>
<dbReference type="Proteomes" id="UP000308365">
    <property type="component" value="Unassembled WGS sequence"/>
</dbReference>
<keyword evidence="2" id="KW-0812">Transmembrane</keyword>
<dbReference type="FunFam" id="2.70.170.10:FF:000060">
    <property type="entry name" value="Nicotinic acetylcholine receptor subunit alpha4"/>
    <property type="match status" value="1"/>
</dbReference>
<dbReference type="GO" id="GO:0004888">
    <property type="term" value="F:transmembrane signaling receptor activity"/>
    <property type="evidence" value="ECO:0007669"/>
    <property type="project" value="InterPro"/>
</dbReference>
<dbReference type="GO" id="GO:0016020">
    <property type="term" value="C:membrane"/>
    <property type="evidence" value="ECO:0007669"/>
    <property type="project" value="UniProtKB-SubCell"/>
</dbReference>
<dbReference type="SUPFAM" id="SSF63712">
    <property type="entry name" value="Nicotinic receptor ligand binding domain-like"/>
    <property type="match status" value="1"/>
</dbReference>
<dbReference type="PROSITE" id="PS00236">
    <property type="entry name" value="NEUROTR_ION_CHANNEL"/>
    <property type="match status" value="1"/>
</dbReference>
<dbReference type="PANTHER" id="PTHR18945">
    <property type="entry name" value="NEUROTRANSMITTER GATED ION CHANNEL"/>
    <property type="match status" value="1"/>
</dbReference>
<protein>
    <recommendedName>
        <fullName evidence="4">Neurotransmitter-gated ion-channel ligand-binding domain-containing protein</fullName>
    </recommendedName>
</protein>
<dbReference type="InterPro" id="IPR018000">
    <property type="entry name" value="Neurotransmitter_ion_chnl_CS"/>
</dbReference>
<dbReference type="InterPro" id="IPR006201">
    <property type="entry name" value="Neur_channel"/>
</dbReference>
<evidence type="ECO:0000256" key="1">
    <source>
        <dbReference type="ARBA" id="ARBA00004141"/>
    </source>
</evidence>
<evidence type="ECO:0000256" key="2">
    <source>
        <dbReference type="ARBA" id="ARBA00022692"/>
    </source>
</evidence>
<name>A0A4U1EBV3_MONMO</name>
<dbReference type="EMBL" id="RWIC01002736">
    <property type="protein sequence ID" value="TKC33572.1"/>
    <property type="molecule type" value="Genomic_DNA"/>
</dbReference>
<dbReference type="Gene3D" id="2.70.170.10">
    <property type="entry name" value="Neurotransmitter-gated ion-channel ligand-binding domain"/>
    <property type="match status" value="1"/>
</dbReference>
<evidence type="ECO:0000313" key="5">
    <source>
        <dbReference type="EMBL" id="TKC33572.1"/>
    </source>
</evidence>
<dbReference type="Pfam" id="PF02931">
    <property type="entry name" value="Neur_chan_LBD"/>
    <property type="match status" value="1"/>
</dbReference>
<gene>
    <name evidence="5" type="ORF">EI555_010609</name>
</gene>
<dbReference type="AlphaFoldDB" id="A0A4U1EBV3"/>
<sequence length="107" mass="11987">MSRAYDESSEPVNTNVVLRYDGLITWDAPAITKSSCVVDVTYFPFDNQQCNLTFGSWTYNGNQVDIFNALDSGDLSDLIKDVEWEVHGMPAVKNVISYGCCSEPYLM</sequence>
<reference evidence="6" key="1">
    <citation type="journal article" date="2019" name="IScience">
        <title>Narwhal Genome Reveals Long-Term Low Genetic Diversity despite Current Large Abundance Size.</title>
        <authorList>
            <person name="Westbury M.V."/>
            <person name="Petersen B."/>
            <person name="Garde E."/>
            <person name="Heide-Jorgensen M.P."/>
            <person name="Lorenzen E.D."/>
        </authorList>
    </citation>
    <scope>NUCLEOTIDE SEQUENCE [LARGE SCALE GENOMIC DNA]</scope>
</reference>
<feature type="domain" description="Neurotransmitter-gated ion-channel ligand-binding" evidence="4">
    <location>
        <begin position="9"/>
        <end position="104"/>
    </location>
</feature>